<evidence type="ECO:0000256" key="9">
    <source>
        <dbReference type="ARBA" id="ARBA00048173"/>
    </source>
</evidence>
<comment type="catalytic activity">
    <reaction evidence="9">
        <text>DNA(n) + a 2'-deoxyribonucleoside 5'-triphosphate = DNA(n+1) + diphosphate</text>
        <dbReference type="Rhea" id="RHEA:22508"/>
        <dbReference type="Rhea" id="RHEA-COMP:17339"/>
        <dbReference type="Rhea" id="RHEA-COMP:17340"/>
        <dbReference type="ChEBI" id="CHEBI:33019"/>
        <dbReference type="ChEBI" id="CHEBI:61560"/>
        <dbReference type="ChEBI" id="CHEBI:173112"/>
        <dbReference type="EC" id="2.7.7.49"/>
    </reaction>
</comment>
<keyword evidence="5" id="KW-0460">Magnesium</keyword>
<accession>A0A1H1PKM8</accession>
<dbReference type="EC" id="2.7.7.49" evidence="1"/>
<dbReference type="AlphaFoldDB" id="A0A1H1PKM8"/>
<dbReference type="GO" id="GO:0003723">
    <property type="term" value="F:RNA binding"/>
    <property type="evidence" value="ECO:0007669"/>
    <property type="project" value="InterPro"/>
</dbReference>
<evidence type="ECO:0000256" key="4">
    <source>
        <dbReference type="ARBA" id="ARBA00022723"/>
    </source>
</evidence>
<dbReference type="PRINTS" id="PR00866">
    <property type="entry name" value="RNADNAPOLMS"/>
</dbReference>
<evidence type="ECO:0000256" key="6">
    <source>
        <dbReference type="ARBA" id="ARBA00022918"/>
    </source>
</evidence>
<keyword evidence="6 11" id="KW-0695">RNA-directed DNA polymerase</keyword>
<keyword evidence="12" id="KW-1185">Reference proteome</keyword>
<protein>
    <recommendedName>
        <fullName evidence="1">RNA-directed DNA polymerase</fullName>
        <ecNumber evidence="1">2.7.7.49</ecNumber>
    </recommendedName>
</protein>
<proteinExistence type="inferred from homology"/>
<reference evidence="11 12" key="1">
    <citation type="submission" date="2016-10" db="EMBL/GenBank/DDBJ databases">
        <authorList>
            <person name="de Groot N.N."/>
        </authorList>
    </citation>
    <scope>NUCLEOTIDE SEQUENCE [LARGE SCALE GENOMIC DNA]</scope>
    <source>
        <strain evidence="11 12">DSM 21741</strain>
    </source>
</reference>
<keyword evidence="2" id="KW-0808">Transferase</keyword>
<gene>
    <name evidence="11" type="ORF">SAMN04488543_1110</name>
</gene>
<organism evidence="11 12">
    <name type="scientific">Friedmanniella luteola</name>
    <dbReference type="NCBI Taxonomy" id="546871"/>
    <lineage>
        <taxon>Bacteria</taxon>
        <taxon>Bacillati</taxon>
        <taxon>Actinomycetota</taxon>
        <taxon>Actinomycetes</taxon>
        <taxon>Propionibacteriales</taxon>
        <taxon>Nocardioidaceae</taxon>
        <taxon>Friedmanniella</taxon>
    </lineage>
</organism>
<sequence length="448" mass="48927">MPVKRRDPTAHVARALAWSFLAAPDWTEAALRRSAWVTLGRRHRWVSALAGSAVATYRTAPLGRPHELAGLLAGSAVLTTALHRAARRGTPVRVRVLPTTPAAMGRRRWPVPEVDDGPALARLLQVPDEQLSWLADVQGRQRRTPAGPHHLYRYRWVARPGTVPRLLEAPTPLLRHVLRRLLDEVLVWVPAHPAAHGFVRGRSVLSHARRHVGADLVLGLDLRHFFAAVTAARVAGLWTLLGYPEGVVTLLTGLTTHRTPVHVLTAMPPGGDVSGRHLLRARLRAAHLPQGAASSPALANLACFTLDHRLSGYAAALGATYSRYADDLTFSGPRDLPAARLVRSVTTVVAEEGFAVNPTKTRVQRSSARQQVTGLVVNAGLGIPREDEDRLRAVLHDAVRRGPQAANRDGVPDFRAHLEGRVGWVTSVNPVRGARLRRQLEAVVWPPR</sequence>
<dbReference type="InterPro" id="IPR000477">
    <property type="entry name" value="RT_dom"/>
</dbReference>
<dbReference type="PANTHER" id="PTHR34047">
    <property type="entry name" value="NUCLEAR INTRON MATURASE 1, MITOCHONDRIAL-RELATED"/>
    <property type="match status" value="1"/>
</dbReference>
<keyword evidence="4" id="KW-0479">Metal-binding</keyword>
<keyword evidence="3" id="KW-0548">Nucleotidyltransferase</keyword>
<evidence type="ECO:0000313" key="12">
    <source>
        <dbReference type="Proteomes" id="UP000199092"/>
    </source>
</evidence>
<dbReference type="EMBL" id="LT629749">
    <property type="protein sequence ID" value="SDS11812.1"/>
    <property type="molecule type" value="Genomic_DNA"/>
</dbReference>
<dbReference type="InterPro" id="IPR051083">
    <property type="entry name" value="GrpII_Intron_Splice-Mob/Def"/>
</dbReference>
<dbReference type="InterPro" id="IPR000123">
    <property type="entry name" value="Reverse_transcriptase_msDNA"/>
</dbReference>
<evidence type="ECO:0000256" key="2">
    <source>
        <dbReference type="ARBA" id="ARBA00022679"/>
    </source>
</evidence>
<dbReference type="GO" id="GO:0051607">
    <property type="term" value="P:defense response to virus"/>
    <property type="evidence" value="ECO:0007669"/>
    <property type="project" value="UniProtKB-KW"/>
</dbReference>
<dbReference type="GO" id="GO:0003964">
    <property type="term" value="F:RNA-directed DNA polymerase activity"/>
    <property type="evidence" value="ECO:0007669"/>
    <property type="project" value="UniProtKB-KW"/>
</dbReference>
<evidence type="ECO:0000256" key="5">
    <source>
        <dbReference type="ARBA" id="ARBA00022842"/>
    </source>
</evidence>
<dbReference type="GO" id="GO:0046872">
    <property type="term" value="F:metal ion binding"/>
    <property type="evidence" value="ECO:0007669"/>
    <property type="project" value="UniProtKB-KW"/>
</dbReference>
<evidence type="ECO:0000313" key="11">
    <source>
        <dbReference type="EMBL" id="SDS11812.1"/>
    </source>
</evidence>
<feature type="domain" description="Reverse transcriptase" evidence="10">
    <location>
        <begin position="138"/>
        <end position="377"/>
    </location>
</feature>
<dbReference type="Proteomes" id="UP000199092">
    <property type="component" value="Chromosome I"/>
</dbReference>
<dbReference type="SUPFAM" id="SSF56672">
    <property type="entry name" value="DNA/RNA polymerases"/>
    <property type="match status" value="1"/>
</dbReference>
<name>A0A1H1PKM8_9ACTN</name>
<evidence type="ECO:0000256" key="8">
    <source>
        <dbReference type="ARBA" id="ARBA00034120"/>
    </source>
</evidence>
<evidence type="ECO:0000256" key="3">
    <source>
        <dbReference type="ARBA" id="ARBA00022695"/>
    </source>
</evidence>
<evidence type="ECO:0000259" key="10">
    <source>
        <dbReference type="PROSITE" id="PS50878"/>
    </source>
</evidence>
<dbReference type="PANTHER" id="PTHR34047:SF7">
    <property type="entry name" value="RNA-DIRECTED DNA POLYMERASE"/>
    <property type="match status" value="1"/>
</dbReference>
<dbReference type="InterPro" id="IPR043502">
    <property type="entry name" value="DNA/RNA_pol_sf"/>
</dbReference>
<keyword evidence="7" id="KW-0051">Antiviral defense</keyword>
<evidence type="ECO:0000256" key="1">
    <source>
        <dbReference type="ARBA" id="ARBA00012493"/>
    </source>
</evidence>
<dbReference type="PROSITE" id="PS50878">
    <property type="entry name" value="RT_POL"/>
    <property type="match status" value="1"/>
</dbReference>
<dbReference type="Pfam" id="PF00078">
    <property type="entry name" value="RVT_1"/>
    <property type="match status" value="1"/>
</dbReference>
<evidence type="ECO:0000256" key="7">
    <source>
        <dbReference type="ARBA" id="ARBA00023118"/>
    </source>
</evidence>
<comment type="similarity">
    <text evidence="8">Belongs to the bacterial reverse transcriptase family.</text>
</comment>
<dbReference type="CDD" id="cd03487">
    <property type="entry name" value="RT_Bac_retron_II"/>
    <property type="match status" value="1"/>
</dbReference>